<comment type="caution">
    <text evidence="1">The sequence shown here is derived from an EMBL/GenBank/DDBJ whole genome shotgun (WGS) entry which is preliminary data.</text>
</comment>
<keyword evidence="2" id="KW-1185">Reference proteome</keyword>
<accession>A0AC61DGC7</accession>
<reference evidence="1" key="1">
    <citation type="submission" date="2017-10" db="EMBL/GenBank/DDBJ databases">
        <title>Genome sequence of cellulolytic Lachnospiraceae bacterium XHS1971 isolated from hotspring sediment.</title>
        <authorList>
            <person name="Vasudevan G."/>
            <person name="Joshi A.J."/>
            <person name="Hivarkar S."/>
            <person name="Lanjekar V.B."/>
            <person name="Dhakephalkar P.K."/>
            <person name="Dagar S."/>
        </authorList>
    </citation>
    <scope>NUCLEOTIDE SEQUENCE</scope>
    <source>
        <strain evidence="1">XHS1971</strain>
    </source>
</reference>
<dbReference type="Proteomes" id="UP000224460">
    <property type="component" value="Unassembled WGS sequence"/>
</dbReference>
<gene>
    <name evidence="1" type="ORF">CS063_02330</name>
</gene>
<dbReference type="EMBL" id="PEDL01000001">
    <property type="protein sequence ID" value="PHV72334.1"/>
    <property type="molecule type" value="Genomic_DNA"/>
</dbReference>
<evidence type="ECO:0000313" key="2">
    <source>
        <dbReference type="Proteomes" id="UP000224460"/>
    </source>
</evidence>
<organism evidence="1 2">
    <name type="scientific">Sporanaerobium hydrogeniformans</name>
    <dbReference type="NCBI Taxonomy" id="3072179"/>
    <lineage>
        <taxon>Bacteria</taxon>
        <taxon>Bacillati</taxon>
        <taxon>Bacillota</taxon>
        <taxon>Clostridia</taxon>
        <taxon>Lachnospirales</taxon>
        <taxon>Lachnospiraceae</taxon>
        <taxon>Sporanaerobium</taxon>
    </lineage>
</organism>
<proteinExistence type="predicted"/>
<sequence>MAVYLYKAKDIINNKIIRGELELENEQLVKKFLSDKYFYPISIRKKNVLNSDLSEIGIFKTRVKMSDITFFCKQFAAMIQAGISIGRALEICIQQATNRSFKKNLINIHEEVNKGITLSEACKKEGIFPDILVSMIECGEVSGNLDVVLHQVVEHFDTQLGTARKLKKALTYPALTLMIVIAVVIIMMVKVIPAFVEMFESTGVELPLPTQIMMKVSHFMVANGWILGIMTVGLVIGIINIKKIETGRKFVDELSLKLPLFGDLNKKALSATFAKTLAMLVASGLPMLQAMEIVKKVMNHAVAWEEIDQAIEELKHGSTLHRALKGSRIYPAIMFSMIHVGEETGALDEMMVKIGNYFNEEVQTTIDSLMVLIEPALTVLIAFVVGGIMLAVILPTFTMATAMM</sequence>
<evidence type="ECO:0000313" key="1">
    <source>
        <dbReference type="EMBL" id="PHV72334.1"/>
    </source>
</evidence>
<name>A0AC61DGC7_9FIRM</name>
<protein>
    <submittedName>
        <fullName evidence="1">Uncharacterized protein</fullName>
    </submittedName>
</protein>